<dbReference type="EMBL" id="KN840513">
    <property type="protein sequence ID" value="KIP06675.1"/>
    <property type="molecule type" value="Genomic_DNA"/>
</dbReference>
<organism evidence="3 4">
    <name type="scientific">Phlebiopsis gigantea (strain 11061_1 CR5-6)</name>
    <name type="common">White-rot fungus</name>
    <name type="synonym">Peniophora gigantea</name>
    <dbReference type="NCBI Taxonomy" id="745531"/>
    <lineage>
        <taxon>Eukaryota</taxon>
        <taxon>Fungi</taxon>
        <taxon>Dikarya</taxon>
        <taxon>Basidiomycota</taxon>
        <taxon>Agaricomycotina</taxon>
        <taxon>Agaricomycetes</taxon>
        <taxon>Polyporales</taxon>
        <taxon>Phanerochaetaceae</taxon>
        <taxon>Phlebiopsis</taxon>
    </lineage>
</organism>
<evidence type="ECO:0000259" key="2">
    <source>
        <dbReference type="SMART" id="SM00829"/>
    </source>
</evidence>
<dbReference type="OrthoDB" id="809632at2759"/>
<protein>
    <recommendedName>
        <fullName evidence="2">Enoyl reductase (ER) domain-containing protein</fullName>
    </recommendedName>
</protein>
<dbReference type="Gene3D" id="3.90.180.10">
    <property type="entry name" value="Medium-chain alcohol dehydrogenases, catalytic domain"/>
    <property type="match status" value="1"/>
</dbReference>
<dbReference type="HOGENOM" id="CLU_026673_29_1_1"/>
<name>A0A0C3SA15_PHLG1</name>
<keyword evidence="1" id="KW-0560">Oxidoreductase</keyword>
<dbReference type="Pfam" id="PF16884">
    <property type="entry name" value="ADH_N_2"/>
    <property type="match status" value="1"/>
</dbReference>
<dbReference type="InterPro" id="IPR045010">
    <property type="entry name" value="MDR_fam"/>
</dbReference>
<feature type="domain" description="Enoyl reductase (ER)" evidence="2">
    <location>
        <begin position="25"/>
        <end position="332"/>
    </location>
</feature>
<keyword evidence="4" id="KW-1185">Reference proteome</keyword>
<dbReference type="CDD" id="cd05288">
    <property type="entry name" value="PGDH"/>
    <property type="match status" value="1"/>
</dbReference>
<dbReference type="InterPro" id="IPR011032">
    <property type="entry name" value="GroES-like_sf"/>
</dbReference>
<gene>
    <name evidence="3" type="ORF">PHLGIDRAFT_450488</name>
</gene>
<evidence type="ECO:0000256" key="1">
    <source>
        <dbReference type="ARBA" id="ARBA00023002"/>
    </source>
</evidence>
<dbReference type="InterPro" id="IPR020843">
    <property type="entry name" value="ER"/>
</dbReference>
<proteinExistence type="predicted"/>
<evidence type="ECO:0000313" key="4">
    <source>
        <dbReference type="Proteomes" id="UP000053257"/>
    </source>
</evidence>
<dbReference type="PANTHER" id="PTHR43205">
    <property type="entry name" value="PROSTAGLANDIN REDUCTASE"/>
    <property type="match status" value="1"/>
</dbReference>
<dbReference type="SUPFAM" id="SSF50129">
    <property type="entry name" value="GroES-like"/>
    <property type="match status" value="1"/>
</dbReference>
<dbReference type="Gene3D" id="3.40.50.720">
    <property type="entry name" value="NAD(P)-binding Rossmann-like Domain"/>
    <property type="match status" value="1"/>
</dbReference>
<dbReference type="InterPro" id="IPR036291">
    <property type="entry name" value="NAD(P)-bd_dom_sf"/>
</dbReference>
<dbReference type="InterPro" id="IPR041694">
    <property type="entry name" value="ADH_N_2"/>
</dbReference>
<dbReference type="PANTHER" id="PTHR43205:SF7">
    <property type="entry name" value="PROSTAGLANDIN REDUCTASE 1"/>
    <property type="match status" value="1"/>
</dbReference>
<sequence length="338" mass="36996">MAPVKNSRVLFVQPPTGYPQPGVNTTFDDSQMIDPDTVSLNGGFLLKTLVLSIEPYNRGLMMFGYQKGLPITSFGFGRVIRTENPDVKAGDHIYGMIPVQEYSVVADKSEISWFMFLENKEKIPWSLYVGVAGVPGQTAYCGWKEFASPKKGDVVFVTTGSGPVGATVIQLAKQDGCKVIASAGSDEKVAHCIKFGADVAFNYKTTSLSEVLAKEGPVDIYWDNVGGETLDNTLLHAGKGARFIECGMISVYNNAPPVMKNMLQLVTCHIKMYGVNVSVLLPKYEQQFYEDVPKWLAEGKLKYLEDTRSGIEHVEQAILDVQLGKNIGKVVISVADDC</sequence>
<dbReference type="Pfam" id="PF00107">
    <property type="entry name" value="ADH_zinc_N"/>
    <property type="match status" value="1"/>
</dbReference>
<dbReference type="GO" id="GO:0016628">
    <property type="term" value="F:oxidoreductase activity, acting on the CH-CH group of donors, NAD or NADP as acceptor"/>
    <property type="evidence" value="ECO:0007669"/>
    <property type="project" value="InterPro"/>
</dbReference>
<evidence type="ECO:0000313" key="3">
    <source>
        <dbReference type="EMBL" id="KIP06675.1"/>
    </source>
</evidence>
<accession>A0A0C3SA15</accession>
<dbReference type="SMART" id="SM00829">
    <property type="entry name" value="PKS_ER"/>
    <property type="match status" value="1"/>
</dbReference>
<dbReference type="AlphaFoldDB" id="A0A0C3SA15"/>
<dbReference type="Proteomes" id="UP000053257">
    <property type="component" value="Unassembled WGS sequence"/>
</dbReference>
<dbReference type="InterPro" id="IPR013149">
    <property type="entry name" value="ADH-like_C"/>
</dbReference>
<dbReference type="FunFam" id="3.40.50.720:FF:000121">
    <property type="entry name" value="Prostaglandin reductase 2"/>
    <property type="match status" value="1"/>
</dbReference>
<dbReference type="SUPFAM" id="SSF51735">
    <property type="entry name" value="NAD(P)-binding Rossmann-fold domains"/>
    <property type="match status" value="1"/>
</dbReference>
<reference evidence="3 4" key="1">
    <citation type="journal article" date="2014" name="PLoS Genet.">
        <title>Analysis of the Phlebiopsis gigantea genome, transcriptome and secretome provides insight into its pioneer colonization strategies of wood.</title>
        <authorList>
            <person name="Hori C."/>
            <person name="Ishida T."/>
            <person name="Igarashi K."/>
            <person name="Samejima M."/>
            <person name="Suzuki H."/>
            <person name="Master E."/>
            <person name="Ferreira P."/>
            <person name="Ruiz-Duenas F.J."/>
            <person name="Held B."/>
            <person name="Canessa P."/>
            <person name="Larrondo L.F."/>
            <person name="Schmoll M."/>
            <person name="Druzhinina I.S."/>
            <person name="Kubicek C.P."/>
            <person name="Gaskell J.A."/>
            <person name="Kersten P."/>
            <person name="St John F."/>
            <person name="Glasner J."/>
            <person name="Sabat G."/>
            <person name="Splinter BonDurant S."/>
            <person name="Syed K."/>
            <person name="Yadav J."/>
            <person name="Mgbeahuruike A.C."/>
            <person name="Kovalchuk A."/>
            <person name="Asiegbu F.O."/>
            <person name="Lackner G."/>
            <person name="Hoffmeister D."/>
            <person name="Rencoret J."/>
            <person name="Gutierrez A."/>
            <person name="Sun H."/>
            <person name="Lindquist E."/>
            <person name="Barry K."/>
            <person name="Riley R."/>
            <person name="Grigoriev I.V."/>
            <person name="Henrissat B."/>
            <person name="Kues U."/>
            <person name="Berka R.M."/>
            <person name="Martinez A.T."/>
            <person name="Covert S.F."/>
            <person name="Blanchette R.A."/>
            <person name="Cullen D."/>
        </authorList>
    </citation>
    <scope>NUCLEOTIDE SEQUENCE [LARGE SCALE GENOMIC DNA]</scope>
    <source>
        <strain evidence="3 4">11061_1 CR5-6</strain>
    </source>
</reference>